<sequence>MKKILIGLISTVLSCNVTAALLSLEIYQSELFQQSAGPSEVLASSDTPYRVDVNFEPLIYDYFPSSNSFDLYGSEAQIIGQMDTEYQSYFIDFFGYNHEYLQDFNTRRSQFDALDIAQTHEDTSSELVTFFNRFNYFEEQSKDPFYEYYQDSTNVTFEFRHNRFKTQEVNGLVSGHLLQENYRIDFGREPALDFSNFDDFEEVYAALKQGEFNDSRVNLTHYVSLISFEQTDPLVDAIHCWYCEGVTKTSDESLIFVGEARITETNVAAVPEPSTKFILVLGLLALVGLNRRNYC</sequence>
<proteinExistence type="predicted"/>
<dbReference type="PROSITE" id="PS51257">
    <property type="entry name" value="PROKAR_LIPOPROTEIN"/>
    <property type="match status" value="1"/>
</dbReference>
<accession>A0AAE9YRZ8</accession>
<feature type="signal peptide" evidence="1">
    <location>
        <begin position="1"/>
        <end position="19"/>
    </location>
</feature>
<dbReference type="AlphaFoldDB" id="A0AAE9YRZ8"/>
<reference evidence="2 3" key="1">
    <citation type="journal article" date="2015" name="Genome Announc.">
        <title>Draft Genome Sequences of Marine Isolates of Thalassomonas viridans and Thalassomonas actiniarum.</title>
        <authorList>
            <person name="Olonade I."/>
            <person name="van Zyl L.J."/>
            <person name="Trindade M."/>
        </authorList>
    </citation>
    <scope>NUCLEOTIDE SEQUENCE [LARGE SCALE GENOMIC DNA]</scope>
    <source>
        <strain evidence="2 3">A5K-106</strain>
    </source>
</reference>
<dbReference type="EMBL" id="CP059735">
    <property type="protein sequence ID" value="WDE00145.1"/>
    <property type="molecule type" value="Genomic_DNA"/>
</dbReference>
<evidence type="ECO:0000313" key="3">
    <source>
        <dbReference type="Proteomes" id="UP000032568"/>
    </source>
</evidence>
<name>A0AAE9YRZ8_9GAMM</name>
<keyword evidence="1" id="KW-0732">Signal</keyword>
<feature type="chain" id="PRO_5042291991" evidence="1">
    <location>
        <begin position="20"/>
        <end position="295"/>
    </location>
</feature>
<dbReference type="Proteomes" id="UP000032568">
    <property type="component" value="Chromosome"/>
</dbReference>
<evidence type="ECO:0000256" key="1">
    <source>
        <dbReference type="SAM" id="SignalP"/>
    </source>
</evidence>
<reference evidence="2 3" key="2">
    <citation type="journal article" date="2022" name="Mar. Drugs">
        <title>Bioassay-Guided Fractionation Leads to the Detection of Cholic Acid Generated by the Rare Thalassomonas sp.</title>
        <authorList>
            <person name="Pheiffer F."/>
            <person name="Schneider Y.K."/>
            <person name="Hansen E.H."/>
            <person name="Andersen J.H."/>
            <person name="Isaksson J."/>
            <person name="Busche T."/>
            <person name="R C."/>
            <person name="Kalinowski J."/>
            <person name="Zyl L.V."/>
            <person name="Trindade M."/>
        </authorList>
    </citation>
    <scope>NUCLEOTIDE SEQUENCE [LARGE SCALE GENOMIC DNA]</scope>
    <source>
        <strain evidence="2 3">A5K-106</strain>
    </source>
</reference>
<gene>
    <name evidence="2" type="ORF">SG35_005690</name>
</gene>
<organism evidence="2 3">
    <name type="scientific">Thalassomonas actiniarum</name>
    <dbReference type="NCBI Taxonomy" id="485447"/>
    <lineage>
        <taxon>Bacteria</taxon>
        <taxon>Pseudomonadati</taxon>
        <taxon>Pseudomonadota</taxon>
        <taxon>Gammaproteobacteria</taxon>
        <taxon>Alteromonadales</taxon>
        <taxon>Colwelliaceae</taxon>
        <taxon>Thalassomonas</taxon>
    </lineage>
</organism>
<dbReference type="KEGG" id="tact:SG35_005690"/>
<evidence type="ECO:0000313" key="2">
    <source>
        <dbReference type="EMBL" id="WDE00145.1"/>
    </source>
</evidence>
<dbReference type="RefSeq" id="WP_044835869.1">
    <property type="nucleotide sequence ID" value="NZ_CP059735.1"/>
</dbReference>
<keyword evidence="3" id="KW-1185">Reference proteome</keyword>
<protein>
    <submittedName>
        <fullName evidence="2">PEP-CTERM sorting domain-containing protein</fullName>
    </submittedName>
</protein>